<sequence>MIIKLEMIGDVQDQNKIMDAITDTLRKSSAESLRIDFTAVGSIAKAEISTETYEIVRGEKS</sequence>
<evidence type="ECO:0000313" key="2">
    <source>
        <dbReference type="Proteomes" id="UP000188174"/>
    </source>
</evidence>
<dbReference type="RefSeq" id="WP_077290181.1">
    <property type="nucleotide sequence ID" value="NZ_CP019630.1"/>
</dbReference>
<protein>
    <recommendedName>
        <fullName evidence="3">4-oxalocrotonate tautomerase</fullName>
    </recommendedName>
</protein>
<accession>A0ABM6HWZ7</accession>
<dbReference type="EMBL" id="CP019630">
    <property type="protein sequence ID" value="AQQ02395.1"/>
    <property type="molecule type" value="Genomic_DNA"/>
</dbReference>
<name>A0ABM6HWZ7_9HYPH</name>
<proteinExistence type="predicted"/>
<reference evidence="1 2" key="1">
    <citation type="submission" date="2017-02" db="EMBL/GenBank/DDBJ databases">
        <authorList>
            <person name="Jeong S."/>
        </authorList>
    </citation>
    <scope>NUCLEOTIDE SEQUENCE [LARGE SCALE GENOMIC DNA]</scope>
    <source>
        <strain evidence="1 2">RMAR6-6</strain>
    </source>
</reference>
<gene>
    <name evidence="1" type="ORF">B0E33_01320</name>
</gene>
<keyword evidence="2" id="KW-1185">Reference proteome</keyword>
<organism evidence="1 2">
    <name type="scientific">Roseibium algicola</name>
    <dbReference type="NCBI Taxonomy" id="2857014"/>
    <lineage>
        <taxon>Bacteria</taxon>
        <taxon>Pseudomonadati</taxon>
        <taxon>Pseudomonadota</taxon>
        <taxon>Alphaproteobacteria</taxon>
        <taxon>Hyphomicrobiales</taxon>
        <taxon>Stappiaceae</taxon>
        <taxon>Roseibium</taxon>
    </lineage>
</organism>
<evidence type="ECO:0000313" key="1">
    <source>
        <dbReference type="EMBL" id="AQQ02395.1"/>
    </source>
</evidence>
<evidence type="ECO:0008006" key="3">
    <source>
        <dbReference type="Google" id="ProtNLM"/>
    </source>
</evidence>
<dbReference type="Proteomes" id="UP000188174">
    <property type="component" value="Chromosome"/>
</dbReference>